<evidence type="ECO:0000256" key="3">
    <source>
        <dbReference type="ARBA" id="ARBA00022527"/>
    </source>
</evidence>
<dbReference type="Pfam" id="PF00069">
    <property type="entry name" value="Pkinase"/>
    <property type="match status" value="1"/>
</dbReference>
<dbReference type="InterPro" id="IPR050108">
    <property type="entry name" value="CDK"/>
</dbReference>
<evidence type="ECO:0000259" key="14">
    <source>
        <dbReference type="PROSITE" id="PS50011"/>
    </source>
</evidence>
<dbReference type="GO" id="GO:0004693">
    <property type="term" value="F:cyclin-dependent protein serine/threonine kinase activity"/>
    <property type="evidence" value="ECO:0007669"/>
    <property type="project" value="UniProtKB-EC"/>
</dbReference>
<keyword evidence="16" id="KW-1185">Reference proteome</keyword>
<dbReference type="FunFam" id="3.30.200.20:FF:000007">
    <property type="entry name" value="Cyclin-dependent kinase 14, putative"/>
    <property type="match status" value="1"/>
</dbReference>
<evidence type="ECO:0000256" key="1">
    <source>
        <dbReference type="ARBA" id="ARBA00006485"/>
    </source>
</evidence>
<evidence type="ECO:0000256" key="13">
    <source>
        <dbReference type="SAM" id="MobiDB-lite"/>
    </source>
</evidence>
<keyword evidence="5" id="KW-0808">Transferase</keyword>
<protein>
    <recommendedName>
        <fullName evidence="2">cyclin-dependent kinase</fullName>
        <ecNumber evidence="2">2.7.11.22</ecNumber>
    </recommendedName>
</protein>
<evidence type="ECO:0000256" key="12">
    <source>
        <dbReference type="RuleBase" id="RU000304"/>
    </source>
</evidence>
<evidence type="ECO:0000256" key="9">
    <source>
        <dbReference type="ARBA" id="ARBA00047811"/>
    </source>
</evidence>
<feature type="binding site" evidence="11">
    <location>
        <position position="170"/>
    </location>
    <ligand>
        <name>ATP</name>
        <dbReference type="ChEBI" id="CHEBI:30616"/>
    </ligand>
</feature>
<comment type="caution">
    <text evidence="15">The sequence shown here is derived from an EMBL/GenBank/DDBJ whole genome shotgun (WGS) entry which is preliminary data.</text>
</comment>
<gene>
    <name evidence="15" type="primary">Cdk17-L</name>
    <name evidence="15" type="ORF">Hamer_G021053</name>
</gene>
<keyword evidence="4" id="KW-0597">Phosphoprotein</keyword>
<dbReference type="EMBL" id="JAHLQT010034856">
    <property type="protein sequence ID" value="KAG7158502.1"/>
    <property type="molecule type" value="Genomic_DNA"/>
</dbReference>
<dbReference type="Proteomes" id="UP000747542">
    <property type="component" value="Unassembled WGS sequence"/>
</dbReference>
<dbReference type="PROSITE" id="PS00107">
    <property type="entry name" value="PROTEIN_KINASE_ATP"/>
    <property type="match status" value="1"/>
</dbReference>
<evidence type="ECO:0000313" key="16">
    <source>
        <dbReference type="Proteomes" id="UP000747542"/>
    </source>
</evidence>
<evidence type="ECO:0000256" key="8">
    <source>
        <dbReference type="ARBA" id="ARBA00022840"/>
    </source>
</evidence>
<evidence type="ECO:0000256" key="4">
    <source>
        <dbReference type="ARBA" id="ARBA00022553"/>
    </source>
</evidence>
<accession>A0A8J5JI87</accession>
<dbReference type="InterPro" id="IPR017441">
    <property type="entry name" value="Protein_kinase_ATP_BS"/>
</dbReference>
<evidence type="ECO:0000256" key="5">
    <source>
        <dbReference type="ARBA" id="ARBA00022679"/>
    </source>
</evidence>
<reference evidence="15" key="1">
    <citation type="journal article" date="2021" name="Sci. Adv.">
        <title>The American lobster genome reveals insights on longevity, neural, and immune adaptations.</title>
        <authorList>
            <person name="Polinski J.M."/>
            <person name="Zimin A.V."/>
            <person name="Clark K.F."/>
            <person name="Kohn A.B."/>
            <person name="Sadowski N."/>
            <person name="Timp W."/>
            <person name="Ptitsyn A."/>
            <person name="Khanna P."/>
            <person name="Romanova D.Y."/>
            <person name="Williams P."/>
            <person name="Greenwood S.J."/>
            <person name="Moroz L.L."/>
            <person name="Walt D.R."/>
            <person name="Bodnar A.G."/>
        </authorList>
    </citation>
    <scope>NUCLEOTIDE SEQUENCE</scope>
    <source>
        <strain evidence="15">GMGI-L3</strain>
    </source>
</reference>
<dbReference type="GO" id="GO:0005737">
    <property type="term" value="C:cytoplasm"/>
    <property type="evidence" value="ECO:0007669"/>
    <property type="project" value="TreeGrafter"/>
</dbReference>
<dbReference type="InterPro" id="IPR011009">
    <property type="entry name" value="Kinase-like_dom_sf"/>
</dbReference>
<dbReference type="SMART" id="SM00220">
    <property type="entry name" value="S_TKc"/>
    <property type="match status" value="1"/>
</dbReference>
<evidence type="ECO:0000256" key="11">
    <source>
        <dbReference type="PROSITE-ProRule" id="PRU10141"/>
    </source>
</evidence>
<evidence type="ECO:0000313" key="15">
    <source>
        <dbReference type="EMBL" id="KAG7158502.1"/>
    </source>
</evidence>
<organism evidence="15 16">
    <name type="scientific">Homarus americanus</name>
    <name type="common">American lobster</name>
    <dbReference type="NCBI Taxonomy" id="6706"/>
    <lineage>
        <taxon>Eukaryota</taxon>
        <taxon>Metazoa</taxon>
        <taxon>Ecdysozoa</taxon>
        <taxon>Arthropoda</taxon>
        <taxon>Crustacea</taxon>
        <taxon>Multicrustacea</taxon>
        <taxon>Malacostraca</taxon>
        <taxon>Eumalacostraca</taxon>
        <taxon>Eucarida</taxon>
        <taxon>Decapoda</taxon>
        <taxon>Pleocyemata</taxon>
        <taxon>Astacidea</taxon>
        <taxon>Nephropoidea</taxon>
        <taxon>Nephropidae</taxon>
        <taxon>Homarus</taxon>
    </lineage>
</organism>
<keyword evidence="6 11" id="KW-0547">Nucleotide-binding</keyword>
<evidence type="ECO:0000256" key="6">
    <source>
        <dbReference type="ARBA" id="ARBA00022741"/>
    </source>
</evidence>
<feature type="non-terminal residue" evidence="15">
    <location>
        <position position="1"/>
    </location>
</feature>
<keyword evidence="8 11" id="KW-0067">ATP-binding</keyword>
<comment type="catalytic activity">
    <reaction evidence="10">
        <text>L-seryl-[protein] + ATP = O-phospho-L-seryl-[protein] + ADP + H(+)</text>
        <dbReference type="Rhea" id="RHEA:17989"/>
        <dbReference type="Rhea" id="RHEA-COMP:9863"/>
        <dbReference type="Rhea" id="RHEA-COMP:11604"/>
        <dbReference type="ChEBI" id="CHEBI:15378"/>
        <dbReference type="ChEBI" id="CHEBI:29999"/>
        <dbReference type="ChEBI" id="CHEBI:30616"/>
        <dbReference type="ChEBI" id="CHEBI:83421"/>
        <dbReference type="ChEBI" id="CHEBI:456216"/>
        <dbReference type="EC" id="2.7.11.22"/>
    </reaction>
</comment>
<evidence type="ECO:0000256" key="10">
    <source>
        <dbReference type="ARBA" id="ARBA00048367"/>
    </source>
</evidence>
<keyword evidence="7 15" id="KW-0418">Kinase</keyword>
<proteinExistence type="inferred from homology"/>
<dbReference type="Gene3D" id="1.10.510.10">
    <property type="entry name" value="Transferase(Phosphotransferase) domain 1"/>
    <property type="match status" value="1"/>
</dbReference>
<sequence>TAVVVVGWLYQIYPRASAGDPDIAAGGTCGDPAGTREGAAGSKVTSVVHEVPRIGSDGESEEASGASDEVTSPVNVKLRQNKNRRITQEASDVNKRLSLPADLRVPDAFLQKQSISPDGPLSRASRRQSLSEIGFGRMETYTKLDKLGEGTYATVYKGRSRLTDNLVALKEIRLEHEEGAPCTAIREVSLLKELKHANIVTLHDIVHTDKSLTLVFEYLDRDLKQYMDECGAQLSMNNVKIFLFQLLRGLAYCHQRRVLHRDLKPQNLLINDLGELKLADFGLARAKSVPTKTYSNEVVTLWYRPPDVLLGSTEYSTQIDMWGVGCIMYEMISGRPLFPGATVEDELHLIFRTFGTPTEANWAGIGNNEEFGQYSFPAHTGEPLLARAPRLAHDSALGLLTKFLLYEAKKRISAATAMKHPFFESLGHTIHTLKDQDSIFSCPGLMLTRDHNYKVTNGGQAKTRRQSMHF</sequence>
<dbReference type="Gene3D" id="3.30.200.20">
    <property type="entry name" value="Phosphorylase Kinase, domain 1"/>
    <property type="match status" value="1"/>
</dbReference>
<name>A0A8J5JI87_HOMAM</name>
<dbReference type="EC" id="2.7.11.22" evidence="2"/>
<dbReference type="CDD" id="cd07844">
    <property type="entry name" value="STKc_PCTAIRE_like"/>
    <property type="match status" value="1"/>
</dbReference>
<evidence type="ECO:0000256" key="2">
    <source>
        <dbReference type="ARBA" id="ARBA00012425"/>
    </source>
</evidence>
<dbReference type="GO" id="GO:0005524">
    <property type="term" value="F:ATP binding"/>
    <property type="evidence" value="ECO:0007669"/>
    <property type="project" value="UniProtKB-UniRule"/>
</dbReference>
<dbReference type="PROSITE" id="PS50011">
    <property type="entry name" value="PROTEIN_KINASE_DOM"/>
    <property type="match status" value="1"/>
</dbReference>
<dbReference type="FunFam" id="1.10.510.10:FF:000061">
    <property type="entry name" value="Putative cyclin-dependent kinase 17"/>
    <property type="match status" value="1"/>
</dbReference>
<dbReference type="PROSITE" id="PS00108">
    <property type="entry name" value="PROTEIN_KINASE_ST"/>
    <property type="match status" value="1"/>
</dbReference>
<feature type="domain" description="Protein kinase" evidence="14">
    <location>
        <begin position="141"/>
        <end position="423"/>
    </location>
</feature>
<dbReference type="InterPro" id="IPR000719">
    <property type="entry name" value="Prot_kinase_dom"/>
</dbReference>
<evidence type="ECO:0000256" key="7">
    <source>
        <dbReference type="ARBA" id="ARBA00022777"/>
    </source>
</evidence>
<keyword evidence="3 12" id="KW-0723">Serine/threonine-protein kinase</keyword>
<dbReference type="SUPFAM" id="SSF56112">
    <property type="entry name" value="Protein kinase-like (PK-like)"/>
    <property type="match status" value="1"/>
</dbReference>
<dbReference type="GO" id="GO:0005634">
    <property type="term" value="C:nucleus"/>
    <property type="evidence" value="ECO:0007669"/>
    <property type="project" value="TreeGrafter"/>
</dbReference>
<dbReference type="PANTHER" id="PTHR24056">
    <property type="entry name" value="CELL DIVISION PROTEIN KINASE"/>
    <property type="match status" value="1"/>
</dbReference>
<dbReference type="InterPro" id="IPR008271">
    <property type="entry name" value="Ser/Thr_kinase_AS"/>
</dbReference>
<comment type="catalytic activity">
    <reaction evidence="9">
        <text>L-threonyl-[protein] + ATP = O-phospho-L-threonyl-[protein] + ADP + H(+)</text>
        <dbReference type="Rhea" id="RHEA:46608"/>
        <dbReference type="Rhea" id="RHEA-COMP:11060"/>
        <dbReference type="Rhea" id="RHEA-COMP:11605"/>
        <dbReference type="ChEBI" id="CHEBI:15378"/>
        <dbReference type="ChEBI" id="CHEBI:30013"/>
        <dbReference type="ChEBI" id="CHEBI:30616"/>
        <dbReference type="ChEBI" id="CHEBI:61977"/>
        <dbReference type="ChEBI" id="CHEBI:456216"/>
        <dbReference type="EC" id="2.7.11.22"/>
    </reaction>
</comment>
<dbReference type="PANTHER" id="PTHR24056:SF246">
    <property type="entry name" value="ECDYSONE-INDUCED PROTEIN 63E, ISOFORM N"/>
    <property type="match status" value="1"/>
</dbReference>
<dbReference type="AlphaFoldDB" id="A0A8J5JI87"/>
<comment type="similarity">
    <text evidence="1">Belongs to the protein kinase superfamily. CMGC Ser/Thr protein kinase family. CDC2/CDKX subfamily.</text>
</comment>
<feature type="region of interest" description="Disordered" evidence="13">
    <location>
        <begin position="52"/>
        <end position="72"/>
    </location>
</feature>